<protein>
    <submittedName>
        <fullName evidence="1">Phage-related protein</fullName>
    </submittedName>
</protein>
<keyword evidence="2" id="KW-1185">Reference proteome</keyword>
<reference evidence="1 2" key="1">
    <citation type="submission" date="2020-08" db="EMBL/GenBank/DDBJ databases">
        <title>Genomic Encyclopedia of Type Strains, Phase IV (KMG-IV): sequencing the most valuable type-strain genomes for metagenomic binning, comparative biology and taxonomic classification.</title>
        <authorList>
            <person name="Goeker M."/>
        </authorList>
    </citation>
    <scope>NUCLEOTIDE SEQUENCE [LARGE SCALE GENOMIC DNA]</scope>
    <source>
        <strain evidence="1 2">DSM 19371</strain>
    </source>
</reference>
<dbReference type="Proteomes" id="UP000590524">
    <property type="component" value="Unassembled WGS sequence"/>
</dbReference>
<proteinExistence type="predicted"/>
<comment type="caution">
    <text evidence="1">The sequence shown here is derived from an EMBL/GenBank/DDBJ whole genome shotgun (WGS) entry which is preliminary data.</text>
</comment>
<dbReference type="RefSeq" id="WP_188082756.1">
    <property type="nucleotide sequence ID" value="NZ_JACIEU010000011.1"/>
</dbReference>
<accession>A0A7W6PWE3</accession>
<evidence type="ECO:0000313" key="1">
    <source>
        <dbReference type="EMBL" id="MBB4149114.1"/>
    </source>
</evidence>
<dbReference type="AlphaFoldDB" id="A0A7W6PWE3"/>
<organism evidence="1 2">
    <name type="scientific">Sphingobium scionense</name>
    <dbReference type="NCBI Taxonomy" id="1404341"/>
    <lineage>
        <taxon>Bacteria</taxon>
        <taxon>Pseudomonadati</taxon>
        <taxon>Pseudomonadota</taxon>
        <taxon>Alphaproteobacteria</taxon>
        <taxon>Sphingomonadales</taxon>
        <taxon>Sphingomonadaceae</taxon>
        <taxon>Sphingobium</taxon>
    </lineage>
</organism>
<sequence>MYQVVFYRTASGNDVVQSFLRNLPSDDKKAVGADLKTLQFGYPIGMPLCRSCGPKLMELRSSLPSKRELRLLWFFDKASQQIVVVHAFIKKTQKTPNQDRELGEKRRSECE</sequence>
<dbReference type="InterPro" id="IPR009241">
    <property type="entry name" value="HigB-like"/>
</dbReference>
<name>A0A7W6PWE3_9SPHN</name>
<gene>
    <name evidence="1" type="ORF">GGQ90_002903</name>
</gene>
<dbReference type="Pfam" id="PF05973">
    <property type="entry name" value="Gp49"/>
    <property type="match status" value="1"/>
</dbReference>
<dbReference type="EMBL" id="JACIEU010000011">
    <property type="protein sequence ID" value="MBB4149114.1"/>
    <property type="molecule type" value="Genomic_DNA"/>
</dbReference>
<evidence type="ECO:0000313" key="2">
    <source>
        <dbReference type="Proteomes" id="UP000590524"/>
    </source>
</evidence>